<comment type="cofactor">
    <cofactor evidence="2">
        <name>Mg(2+)</name>
        <dbReference type="ChEBI" id="CHEBI:18420"/>
    </cofactor>
</comment>
<dbReference type="InterPro" id="IPR022927">
    <property type="entry name" value="RppH"/>
</dbReference>
<organism evidence="6 7">
    <name type="scientific">Pelagibacterium nitratireducens</name>
    <dbReference type="NCBI Taxonomy" id="1046114"/>
    <lineage>
        <taxon>Bacteria</taxon>
        <taxon>Pseudomonadati</taxon>
        <taxon>Pseudomonadota</taxon>
        <taxon>Alphaproteobacteria</taxon>
        <taxon>Hyphomicrobiales</taxon>
        <taxon>Devosiaceae</taxon>
        <taxon>Pelagibacterium</taxon>
    </lineage>
</organism>
<dbReference type="EMBL" id="CP146275">
    <property type="protein sequence ID" value="WWT33123.1"/>
    <property type="molecule type" value="Genomic_DNA"/>
</dbReference>
<evidence type="ECO:0000313" key="6">
    <source>
        <dbReference type="EMBL" id="WWT33123.1"/>
    </source>
</evidence>
<protein>
    <recommendedName>
        <fullName evidence="4">RNA pyrophosphohydrolase</fullName>
        <ecNumber evidence="4">3.6.1.-</ecNumber>
    </recommendedName>
    <alternativeName>
        <fullName evidence="4">(Di)nucleoside polyphosphate hydrolase</fullName>
    </alternativeName>
</protein>
<evidence type="ECO:0000256" key="3">
    <source>
        <dbReference type="ARBA" id="ARBA00022801"/>
    </source>
</evidence>
<reference evidence="6 7" key="1">
    <citation type="submission" date="2024-02" db="EMBL/GenBank/DDBJ databases">
        <title>Complete genome sequence of Pelagibacterium nitratireducens ZH15.</title>
        <authorList>
            <person name="Zhao L.H."/>
        </authorList>
    </citation>
    <scope>NUCLEOTIDE SEQUENCE [LARGE SCALE GENOMIC DNA]</scope>
    <source>
        <strain evidence="6 7">ZH15</strain>
    </source>
</reference>
<evidence type="ECO:0000256" key="1">
    <source>
        <dbReference type="ARBA" id="ARBA00001936"/>
    </source>
</evidence>
<dbReference type="Proteomes" id="UP001369958">
    <property type="component" value="Chromosome"/>
</dbReference>
<dbReference type="RefSeq" id="WP_338608546.1">
    <property type="nucleotide sequence ID" value="NZ_CP146275.1"/>
</dbReference>
<dbReference type="InterPro" id="IPR000086">
    <property type="entry name" value="NUDIX_hydrolase_dom"/>
</dbReference>
<evidence type="ECO:0000256" key="2">
    <source>
        <dbReference type="ARBA" id="ARBA00001946"/>
    </source>
</evidence>
<comment type="cofactor">
    <cofactor evidence="1">
        <name>Mn(2+)</name>
        <dbReference type="ChEBI" id="CHEBI:29035"/>
    </cofactor>
</comment>
<dbReference type="GO" id="GO:0016787">
    <property type="term" value="F:hydrolase activity"/>
    <property type="evidence" value="ECO:0007669"/>
    <property type="project" value="UniProtKB-KW"/>
</dbReference>
<dbReference type="PRINTS" id="PR00502">
    <property type="entry name" value="NUDIXFAMILY"/>
</dbReference>
<feature type="short sequence motif" description="Nudix box" evidence="4">
    <location>
        <begin position="52"/>
        <end position="73"/>
    </location>
</feature>
<keyword evidence="3 4" id="KW-0378">Hydrolase</keyword>
<evidence type="ECO:0000313" key="7">
    <source>
        <dbReference type="Proteomes" id="UP001369958"/>
    </source>
</evidence>
<evidence type="ECO:0000256" key="4">
    <source>
        <dbReference type="HAMAP-Rule" id="MF_00298"/>
    </source>
</evidence>
<proteinExistence type="inferred from homology"/>
<sequence>MNTAPNRAQMPYRDCVGIALFNDRGQVFLARRILTPGPDTSEVDAPWQMPQGGIDDGEDALPAAYRELYEETGIRTIRLLAQAPDWIHYDLPDEVLGIALKGKYRGQRQQWFAFLFEGEESEITLLLDNPGIDPEFDAWRWEDFDKVADIIVPFKRPAYLEVHKAFAHIPGQIRARRT</sequence>
<dbReference type="Gene3D" id="3.90.79.10">
    <property type="entry name" value="Nucleoside Triphosphate Pyrophosphohydrolase"/>
    <property type="match status" value="1"/>
</dbReference>
<dbReference type="PROSITE" id="PS51462">
    <property type="entry name" value="NUDIX"/>
    <property type="match status" value="1"/>
</dbReference>
<feature type="domain" description="Nudix hydrolase" evidence="5">
    <location>
        <begin position="11"/>
        <end position="164"/>
    </location>
</feature>
<dbReference type="SUPFAM" id="SSF55811">
    <property type="entry name" value="Nudix"/>
    <property type="match status" value="1"/>
</dbReference>
<comment type="similarity">
    <text evidence="4">Belongs to the Nudix hydrolase family. RppH subfamily.</text>
</comment>
<dbReference type="PANTHER" id="PTHR11839">
    <property type="entry name" value="UDP/ADP-SUGAR PYROPHOSPHATASE"/>
    <property type="match status" value="1"/>
</dbReference>
<dbReference type="EC" id="3.6.1.-" evidence="4"/>
<dbReference type="PANTHER" id="PTHR11839:SF22">
    <property type="entry name" value="NUDIX HYDROLASE 26, CHLOROPLASTIC"/>
    <property type="match status" value="1"/>
</dbReference>
<dbReference type="InterPro" id="IPR020476">
    <property type="entry name" value="Nudix_hydrolase"/>
</dbReference>
<comment type="function">
    <text evidence="4">Accelerates the degradation of transcripts by removing pyrophosphate from the 5'-end of triphosphorylated RNA, leading to a more labile monophosphorylated state that can stimulate subsequent ribonuclease cleavage.</text>
</comment>
<dbReference type="InterPro" id="IPR015797">
    <property type="entry name" value="NUDIX_hydrolase-like_dom_sf"/>
</dbReference>
<comment type="cofactor">
    <cofactor evidence="4">
        <name>a divalent metal cation</name>
        <dbReference type="ChEBI" id="CHEBI:60240"/>
    </cofactor>
</comment>
<dbReference type="Pfam" id="PF00293">
    <property type="entry name" value="NUDIX"/>
    <property type="match status" value="1"/>
</dbReference>
<dbReference type="NCBIfam" id="NF001938">
    <property type="entry name" value="PRK00714.1-5"/>
    <property type="match status" value="1"/>
</dbReference>
<evidence type="ECO:0000259" key="5">
    <source>
        <dbReference type="PROSITE" id="PS51462"/>
    </source>
</evidence>
<dbReference type="CDD" id="cd03671">
    <property type="entry name" value="NUDIX_Ap4A_hydrolase_plant_like"/>
    <property type="match status" value="1"/>
</dbReference>
<dbReference type="PROSITE" id="PS00893">
    <property type="entry name" value="NUDIX_BOX"/>
    <property type="match status" value="1"/>
</dbReference>
<dbReference type="HAMAP" id="MF_00298">
    <property type="entry name" value="Nudix_RppH"/>
    <property type="match status" value="1"/>
</dbReference>
<gene>
    <name evidence="4" type="primary">rppH</name>
    <name evidence="4" type="synonym">nudH</name>
    <name evidence="6" type="ORF">V6617_01200</name>
</gene>
<accession>A0ABZ2HZV7</accession>
<dbReference type="InterPro" id="IPR020084">
    <property type="entry name" value="NUDIX_hydrolase_CS"/>
</dbReference>
<keyword evidence="7" id="KW-1185">Reference proteome</keyword>
<name>A0ABZ2HZV7_9HYPH</name>